<keyword evidence="5 7" id="KW-1133">Transmembrane helix</keyword>
<evidence type="ECO:0000256" key="3">
    <source>
        <dbReference type="ARBA" id="ARBA00022475"/>
    </source>
</evidence>
<feature type="transmembrane region" description="Helical" evidence="7">
    <location>
        <begin position="198"/>
        <end position="220"/>
    </location>
</feature>
<protein>
    <submittedName>
        <fullName evidence="10">MFS transporter</fullName>
    </submittedName>
    <submittedName>
        <fullName evidence="9">Transporter, major facilitator protein</fullName>
    </submittedName>
</protein>
<dbReference type="InterPro" id="IPR036259">
    <property type="entry name" value="MFS_trans_sf"/>
</dbReference>
<feature type="transmembrane region" description="Helical" evidence="7">
    <location>
        <begin position="287"/>
        <end position="305"/>
    </location>
</feature>
<dbReference type="PROSITE" id="PS50850">
    <property type="entry name" value="MFS"/>
    <property type="match status" value="1"/>
</dbReference>
<dbReference type="EMBL" id="LOCK01000094">
    <property type="protein sequence ID" value="KTE89168.1"/>
    <property type="molecule type" value="Genomic_DNA"/>
</dbReference>
<feature type="transmembrane region" description="Helical" evidence="7">
    <location>
        <begin position="161"/>
        <end position="178"/>
    </location>
</feature>
<dbReference type="EMBL" id="LK996017">
    <property type="protein sequence ID" value="CDX00802.1"/>
    <property type="molecule type" value="Genomic_DNA"/>
</dbReference>
<feature type="transmembrane region" description="Helical" evidence="7">
    <location>
        <begin position="317"/>
        <end position="335"/>
    </location>
</feature>
<evidence type="ECO:0000256" key="1">
    <source>
        <dbReference type="ARBA" id="ARBA00004651"/>
    </source>
</evidence>
<feature type="domain" description="Major facilitator superfamily (MFS) profile" evidence="8">
    <location>
        <begin position="5"/>
        <end position="378"/>
    </location>
</feature>
<dbReference type="PATRIC" id="fig|49338.4.peg.985"/>
<feature type="transmembrane region" description="Helical" evidence="7">
    <location>
        <begin position="355"/>
        <end position="376"/>
    </location>
</feature>
<evidence type="ECO:0000256" key="2">
    <source>
        <dbReference type="ARBA" id="ARBA00022448"/>
    </source>
</evidence>
<evidence type="ECO:0000259" key="8">
    <source>
        <dbReference type="PROSITE" id="PS50850"/>
    </source>
</evidence>
<evidence type="ECO:0000313" key="9">
    <source>
        <dbReference type="EMBL" id="CDX00802.1"/>
    </source>
</evidence>
<dbReference type="OrthoDB" id="9812221at2"/>
<feature type="transmembrane region" description="Helical" evidence="7">
    <location>
        <begin position="264"/>
        <end position="281"/>
    </location>
</feature>
<dbReference type="GO" id="GO:0022857">
    <property type="term" value="F:transmembrane transporter activity"/>
    <property type="evidence" value="ECO:0007669"/>
    <property type="project" value="InterPro"/>
</dbReference>
<proteinExistence type="predicted"/>
<dbReference type="PANTHER" id="PTHR43124:SF3">
    <property type="entry name" value="CHLORAMPHENICOL EFFLUX PUMP RV0191"/>
    <property type="match status" value="1"/>
</dbReference>
<dbReference type="InterPro" id="IPR050189">
    <property type="entry name" value="MFS_Efflux_Transporters"/>
</dbReference>
<dbReference type="Gene3D" id="1.20.1250.20">
    <property type="entry name" value="MFS general substrate transporter like domains"/>
    <property type="match status" value="1"/>
</dbReference>
<dbReference type="RefSeq" id="WP_011459310.1">
    <property type="nucleotide sequence ID" value="NZ_JAYFNZ010000025.1"/>
</dbReference>
<dbReference type="Proteomes" id="UP000054623">
    <property type="component" value="Unassembled WGS sequence"/>
</dbReference>
<evidence type="ECO:0000256" key="6">
    <source>
        <dbReference type="ARBA" id="ARBA00023136"/>
    </source>
</evidence>
<feature type="transmembrane region" description="Helical" evidence="7">
    <location>
        <begin position="96"/>
        <end position="115"/>
    </location>
</feature>
<feature type="transmembrane region" description="Helical" evidence="7">
    <location>
        <begin position="232"/>
        <end position="252"/>
    </location>
</feature>
<evidence type="ECO:0000256" key="7">
    <source>
        <dbReference type="SAM" id="Phobius"/>
    </source>
</evidence>
<evidence type="ECO:0000313" key="10">
    <source>
        <dbReference type="EMBL" id="KTE89168.1"/>
    </source>
</evidence>
<sequence>MSKGKLKFGVLAVSAMGMGAMVTNPVLADIMKAFPDIDPTTVMLISGLPSLFIVFFAPIYGKLTQYFPKKALLAFASLCFVLGGFLPAFMTHFTLILAMRCLLGVGLGFLMPMAADLISDFFDGHERQTMMGFQSAFTSIGGIMYQMAGGFLGSFGWNHAFYAYLLGVIIFLAVHFTLPEPQRKTAPQGEKLKMPGKVYPSFIALFAFQMILFILTNNAAVMLDGEKIADASSIGVALTLMTVGGLIGGFFAGKVMRVLKDYTFTLLFLLFGVGFGIGYTSYTLAQFFVATTLIGLAMGVLVPSYWVKLSVTVPPPLVALAISIGVSAMNIGGFVQPYVYDGVRKLFGLQIGRDSFLVAMIASLLMAVFVLTEAIVAKKGSLRDVSAR</sequence>
<evidence type="ECO:0000256" key="4">
    <source>
        <dbReference type="ARBA" id="ARBA00022692"/>
    </source>
</evidence>
<name>A0A098AXG0_DESHA</name>
<dbReference type="AlphaFoldDB" id="A0A098AXG0"/>
<dbReference type="PANTHER" id="PTHR43124">
    <property type="entry name" value="PURINE EFFLUX PUMP PBUE"/>
    <property type="match status" value="1"/>
</dbReference>
<feature type="transmembrane region" description="Helical" evidence="7">
    <location>
        <begin position="136"/>
        <end position="155"/>
    </location>
</feature>
<gene>
    <name evidence="10" type="ORF">AT727_14175</name>
    <name evidence="9" type="ORF">DPCES_0915</name>
</gene>
<keyword evidence="6 7" id="KW-0472">Membrane</keyword>
<dbReference type="InterPro" id="IPR020846">
    <property type="entry name" value="MFS_dom"/>
</dbReference>
<comment type="subcellular location">
    <subcellularLocation>
        <location evidence="1">Cell membrane</location>
        <topology evidence="1">Multi-pass membrane protein</topology>
    </subcellularLocation>
</comment>
<feature type="transmembrane region" description="Helical" evidence="7">
    <location>
        <begin position="72"/>
        <end position="90"/>
    </location>
</feature>
<dbReference type="CDD" id="cd17473">
    <property type="entry name" value="MFS_arabinose_efflux_permease_like"/>
    <property type="match status" value="1"/>
</dbReference>
<dbReference type="SUPFAM" id="SSF103473">
    <property type="entry name" value="MFS general substrate transporter"/>
    <property type="match status" value="1"/>
</dbReference>
<dbReference type="InterPro" id="IPR011701">
    <property type="entry name" value="MFS"/>
</dbReference>
<keyword evidence="4 7" id="KW-0812">Transmembrane</keyword>
<dbReference type="GO" id="GO:0005886">
    <property type="term" value="C:plasma membrane"/>
    <property type="evidence" value="ECO:0007669"/>
    <property type="project" value="UniProtKB-SubCell"/>
</dbReference>
<keyword evidence="2" id="KW-0813">Transport</keyword>
<feature type="transmembrane region" description="Helical" evidence="7">
    <location>
        <begin position="44"/>
        <end position="60"/>
    </location>
</feature>
<organism evidence="9">
    <name type="scientific">Desulfitobacterium hafniense</name>
    <name type="common">Desulfitobacterium frappieri</name>
    <dbReference type="NCBI Taxonomy" id="49338"/>
    <lineage>
        <taxon>Bacteria</taxon>
        <taxon>Bacillati</taxon>
        <taxon>Bacillota</taxon>
        <taxon>Clostridia</taxon>
        <taxon>Eubacteriales</taxon>
        <taxon>Desulfitobacteriaceae</taxon>
        <taxon>Desulfitobacterium</taxon>
    </lineage>
</organism>
<evidence type="ECO:0000313" key="11">
    <source>
        <dbReference type="Proteomes" id="UP000054623"/>
    </source>
</evidence>
<reference evidence="10 11" key="2">
    <citation type="submission" date="2015-12" db="EMBL/GenBank/DDBJ databases">
        <title>Draft Genome Sequence of Desulfitobacterium hafniense Strain DH, a Sulfate-reducing Bacterium Isolated from Paddy Soils.</title>
        <authorList>
            <person name="Bao P."/>
            <person name="Zhang X."/>
            <person name="Li G."/>
        </authorList>
    </citation>
    <scope>NUCLEOTIDE SEQUENCE [LARGE SCALE GENOMIC DNA]</scope>
    <source>
        <strain evidence="10 11">DH</strain>
    </source>
</reference>
<evidence type="ECO:0000256" key="5">
    <source>
        <dbReference type="ARBA" id="ARBA00022989"/>
    </source>
</evidence>
<keyword evidence="3" id="KW-1003">Cell membrane</keyword>
<accession>A0A098AXG0</accession>
<reference evidence="9" key="1">
    <citation type="submission" date="2014-07" db="EMBL/GenBank/DDBJ databases">
        <authorList>
            <person name="Hornung V.Bastian."/>
        </authorList>
    </citation>
    <scope>NUCLEOTIDE SEQUENCE</scope>
    <source>
        <strain evidence="9">PCE-S</strain>
    </source>
</reference>
<dbReference type="Pfam" id="PF07690">
    <property type="entry name" value="MFS_1"/>
    <property type="match status" value="1"/>
</dbReference>